<sequence length="54" mass="6203">MLAVLSLLLLTFLTINLRLSGKAYKKFHMKSVVIGNLDSGCKNSHHFWTENLLW</sequence>
<evidence type="ECO:0000313" key="3">
    <source>
        <dbReference type="Proteomes" id="UP000822688"/>
    </source>
</evidence>
<keyword evidence="3" id="KW-1185">Reference proteome</keyword>
<dbReference type="EMBL" id="CM026430">
    <property type="protein sequence ID" value="KAG0562863.1"/>
    <property type="molecule type" value="Genomic_DNA"/>
</dbReference>
<comment type="caution">
    <text evidence="2">The sequence shown here is derived from an EMBL/GenBank/DDBJ whole genome shotgun (WGS) entry which is preliminary data.</text>
</comment>
<dbReference type="AlphaFoldDB" id="A0A8T0GVE3"/>
<gene>
    <name evidence="2" type="ORF">KC19_9G177500</name>
</gene>
<reference evidence="2" key="1">
    <citation type="submission" date="2020-06" db="EMBL/GenBank/DDBJ databases">
        <title>WGS assembly of Ceratodon purpureus strain R40.</title>
        <authorList>
            <person name="Carey S.B."/>
            <person name="Jenkins J."/>
            <person name="Shu S."/>
            <person name="Lovell J.T."/>
            <person name="Sreedasyam A."/>
            <person name="Maumus F."/>
            <person name="Tiley G.P."/>
            <person name="Fernandez-Pozo N."/>
            <person name="Barry K."/>
            <person name="Chen C."/>
            <person name="Wang M."/>
            <person name="Lipzen A."/>
            <person name="Daum C."/>
            <person name="Saski C.A."/>
            <person name="Payton A.C."/>
            <person name="Mcbreen J.C."/>
            <person name="Conrad R.E."/>
            <person name="Kollar L.M."/>
            <person name="Olsson S."/>
            <person name="Huttunen S."/>
            <person name="Landis J.B."/>
            <person name="Wickett N.J."/>
            <person name="Johnson M.G."/>
            <person name="Rensing S.A."/>
            <person name="Grimwood J."/>
            <person name="Schmutz J."/>
            <person name="Mcdaniel S.F."/>
        </authorList>
    </citation>
    <scope>NUCLEOTIDE SEQUENCE</scope>
    <source>
        <strain evidence="2">R40</strain>
    </source>
</reference>
<accession>A0A8T0GVE3</accession>
<dbReference type="Proteomes" id="UP000822688">
    <property type="component" value="Chromosome 9"/>
</dbReference>
<evidence type="ECO:0000256" key="1">
    <source>
        <dbReference type="SAM" id="SignalP"/>
    </source>
</evidence>
<evidence type="ECO:0000313" key="2">
    <source>
        <dbReference type="EMBL" id="KAG0562863.1"/>
    </source>
</evidence>
<feature type="signal peptide" evidence="1">
    <location>
        <begin position="1"/>
        <end position="18"/>
    </location>
</feature>
<keyword evidence="1" id="KW-0732">Signal</keyword>
<name>A0A8T0GVE3_CERPU</name>
<organism evidence="2 3">
    <name type="scientific">Ceratodon purpureus</name>
    <name type="common">Fire moss</name>
    <name type="synonym">Dicranum purpureum</name>
    <dbReference type="NCBI Taxonomy" id="3225"/>
    <lineage>
        <taxon>Eukaryota</taxon>
        <taxon>Viridiplantae</taxon>
        <taxon>Streptophyta</taxon>
        <taxon>Embryophyta</taxon>
        <taxon>Bryophyta</taxon>
        <taxon>Bryophytina</taxon>
        <taxon>Bryopsida</taxon>
        <taxon>Dicranidae</taxon>
        <taxon>Pseudoditrichales</taxon>
        <taxon>Ditrichaceae</taxon>
        <taxon>Ceratodon</taxon>
    </lineage>
</organism>
<feature type="chain" id="PRO_5035893142" evidence="1">
    <location>
        <begin position="19"/>
        <end position="54"/>
    </location>
</feature>
<protein>
    <submittedName>
        <fullName evidence="2">Uncharacterized protein</fullName>
    </submittedName>
</protein>
<proteinExistence type="predicted"/>